<feature type="region of interest" description="Disordered" evidence="1">
    <location>
        <begin position="179"/>
        <end position="232"/>
    </location>
</feature>
<keyword evidence="3" id="KW-0732">Signal</keyword>
<dbReference type="AlphaFoldDB" id="A0A3S5ADI7"/>
<name>A0A3S5ADI7_9PLAT</name>
<evidence type="ECO:0000256" key="3">
    <source>
        <dbReference type="SAM" id="SignalP"/>
    </source>
</evidence>
<feature type="compositionally biased region" description="Polar residues" evidence="1">
    <location>
        <begin position="107"/>
        <end position="117"/>
    </location>
</feature>
<keyword evidence="2" id="KW-0812">Transmembrane</keyword>
<sequence>MYAYHLFFLILTQALLRSSQSANRKILSATQSEQKSNHSRNPSAFRQLSIHNSVHKPIAPESQSASPLTNNSFLKSLSLPSKVGDTSSTTEVPIIRRRKQHIKLTDDLSSNSELTRSQKQRFVLGPHNSLRQNPSMSPSTQSELKTHSSLALFPSPLLYPSQSPNRQFSGDLVKAEDRLRPSGIDKEQTVEKGVSFKNKRRINPEPVVPDRPFPKPAVPTGSASTASSSSDDQIELDEFPDTIDFHTIIGVSASFIFVFNTFYYLFSIHLNCNVRIIFI</sequence>
<keyword evidence="5" id="KW-1185">Reference proteome</keyword>
<protein>
    <submittedName>
        <fullName evidence="4">Uncharacterized protein</fullName>
    </submittedName>
</protein>
<evidence type="ECO:0000313" key="5">
    <source>
        <dbReference type="Proteomes" id="UP000784294"/>
    </source>
</evidence>
<proteinExistence type="predicted"/>
<organism evidence="4 5">
    <name type="scientific">Protopolystoma xenopodis</name>
    <dbReference type="NCBI Taxonomy" id="117903"/>
    <lineage>
        <taxon>Eukaryota</taxon>
        <taxon>Metazoa</taxon>
        <taxon>Spiralia</taxon>
        <taxon>Lophotrochozoa</taxon>
        <taxon>Platyhelminthes</taxon>
        <taxon>Monogenea</taxon>
        <taxon>Polyopisthocotylea</taxon>
        <taxon>Polystomatidea</taxon>
        <taxon>Polystomatidae</taxon>
        <taxon>Protopolystoma</taxon>
    </lineage>
</organism>
<feature type="compositionally biased region" description="Basic and acidic residues" evidence="1">
    <location>
        <begin position="179"/>
        <end position="190"/>
    </location>
</feature>
<feature type="chain" id="PRO_5018672504" evidence="3">
    <location>
        <begin position="22"/>
        <end position="279"/>
    </location>
</feature>
<evidence type="ECO:0000256" key="2">
    <source>
        <dbReference type="SAM" id="Phobius"/>
    </source>
</evidence>
<feature type="region of interest" description="Disordered" evidence="1">
    <location>
        <begin position="106"/>
        <end position="147"/>
    </location>
</feature>
<dbReference type="Proteomes" id="UP000784294">
    <property type="component" value="Unassembled WGS sequence"/>
</dbReference>
<dbReference type="EMBL" id="CAAALY010018535">
    <property type="protein sequence ID" value="VEL13676.1"/>
    <property type="molecule type" value="Genomic_DNA"/>
</dbReference>
<keyword evidence="2" id="KW-0472">Membrane</keyword>
<feature type="compositionally biased region" description="Pro residues" evidence="1">
    <location>
        <begin position="206"/>
        <end position="217"/>
    </location>
</feature>
<gene>
    <name evidence="4" type="ORF">PXEA_LOCUS7116</name>
</gene>
<feature type="compositionally biased region" description="Polar residues" evidence="1">
    <location>
        <begin position="129"/>
        <end position="147"/>
    </location>
</feature>
<accession>A0A3S5ADI7</accession>
<feature type="transmembrane region" description="Helical" evidence="2">
    <location>
        <begin position="245"/>
        <end position="266"/>
    </location>
</feature>
<keyword evidence="2" id="KW-1133">Transmembrane helix</keyword>
<evidence type="ECO:0000256" key="1">
    <source>
        <dbReference type="SAM" id="MobiDB-lite"/>
    </source>
</evidence>
<feature type="signal peptide" evidence="3">
    <location>
        <begin position="1"/>
        <end position="21"/>
    </location>
</feature>
<evidence type="ECO:0000313" key="4">
    <source>
        <dbReference type="EMBL" id="VEL13676.1"/>
    </source>
</evidence>
<reference evidence="4" key="1">
    <citation type="submission" date="2018-11" db="EMBL/GenBank/DDBJ databases">
        <authorList>
            <consortium name="Pathogen Informatics"/>
        </authorList>
    </citation>
    <scope>NUCLEOTIDE SEQUENCE</scope>
</reference>
<comment type="caution">
    <text evidence="4">The sequence shown here is derived from an EMBL/GenBank/DDBJ whole genome shotgun (WGS) entry which is preliminary data.</text>
</comment>